<comment type="caution">
    <text evidence="1">The sequence shown here is derived from an EMBL/GenBank/DDBJ whole genome shotgun (WGS) entry which is preliminary data.</text>
</comment>
<evidence type="ECO:0000313" key="2">
    <source>
        <dbReference type="Proteomes" id="UP001369815"/>
    </source>
</evidence>
<accession>A0AAX6MIS7</accession>
<dbReference type="AlphaFoldDB" id="A0AAX6MIS7"/>
<gene>
    <name evidence="1" type="ORF">Daesc_006930</name>
</gene>
<evidence type="ECO:0000313" key="1">
    <source>
        <dbReference type="EMBL" id="KAK6952394.1"/>
    </source>
</evidence>
<dbReference type="EMBL" id="JBANMG010000006">
    <property type="protein sequence ID" value="KAK6952394.1"/>
    <property type="molecule type" value="Genomic_DNA"/>
</dbReference>
<dbReference type="Proteomes" id="UP001369815">
    <property type="component" value="Unassembled WGS sequence"/>
</dbReference>
<reference evidence="1 2" key="1">
    <citation type="journal article" date="2024" name="Front Chem Biol">
        <title>Unveiling the potential of Daldinia eschscholtzii MFLUCC 19-0629 through bioactivity and bioinformatics studies for enhanced sustainable agriculture production.</title>
        <authorList>
            <person name="Brooks S."/>
            <person name="Weaver J.A."/>
            <person name="Klomchit A."/>
            <person name="Alharthi S.A."/>
            <person name="Onlamun T."/>
            <person name="Nurani R."/>
            <person name="Vong T.K."/>
            <person name="Alberti F."/>
            <person name="Greco C."/>
        </authorList>
    </citation>
    <scope>NUCLEOTIDE SEQUENCE [LARGE SCALE GENOMIC DNA]</scope>
    <source>
        <strain evidence="1">MFLUCC 19-0629</strain>
    </source>
</reference>
<name>A0AAX6MIS7_9PEZI</name>
<keyword evidence="2" id="KW-1185">Reference proteome</keyword>
<organism evidence="1 2">
    <name type="scientific">Daldinia eschscholtzii</name>
    <dbReference type="NCBI Taxonomy" id="292717"/>
    <lineage>
        <taxon>Eukaryota</taxon>
        <taxon>Fungi</taxon>
        <taxon>Dikarya</taxon>
        <taxon>Ascomycota</taxon>
        <taxon>Pezizomycotina</taxon>
        <taxon>Sordariomycetes</taxon>
        <taxon>Xylariomycetidae</taxon>
        <taxon>Xylariales</taxon>
        <taxon>Hypoxylaceae</taxon>
        <taxon>Daldinia</taxon>
    </lineage>
</organism>
<proteinExistence type="predicted"/>
<sequence>MSNNRTLMSLQKLYAGPDVLPTSLNRPFREALRSYATSQALQFSEDSFGNNYIARRDRDTDIAPIAITFPLDGGLSELKVTTAFRVFSLLSEVSLPCNLVLVGWTSLGSQLIGRDFWELSGTAPSYDVPSQLLEFQEKASPKNVPFSAIFEVSGENGTPLRIGGSPVLVEKTRKLTTAQVDVRQSQAKAIRAPWISITGSGAEDLAIEAIKEYSAYIVALFDNFD</sequence>
<protein>
    <submittedName>
        <fullName evidence="1">Uncharacterized protein</fullName>
    </submittedName>
</protein>